<feature type="transmembrane region" description="Helical" evidence="13">
    <location>
        <begin position="50"/>
        <end position="70"/>
    </location>
</feature>
<proteinExistence type="inferred from homology"/>
<evidence type="ECO:0000256" key="4">
    <source>
        <dbReference type="ARBA" id="ARBA00022448"/>
    </source>
</evidence>
<keyword evidence="9 13" id="KW-0472">Membrane</keyword>
<dbReference type="PANTHER" id="PTHR12428">
    <property type="entry name" value="OXA1"/>
    <property type="match status" value="1"/>
</dbReference>
<dbReference type="PANTHER" id="PTHR12428:SF65">
    <property type="entry name" value="CYTOCHROME C OXIDASE ASSEMBLY PROTEIN COX18, MITOCHONDRIAL"/>
    <property type="match status" value="1"/>
</dbReference>
<feature type="compositionally biased region" description="Polar residues" evidence="14">
    <location>
        <begin position="79"/>
        <end position="90"/>
    </location>
</feature>
<dbReference type="GO" id="GO:0015031">
    <property type="term" value="P:protein transport"/>
    <property type="evidence" value="ECO:0007669"/>
    <property type="project" value="UniProtKB-KW"/>
</dbReference>
<dbReference type="CDD" id="cd20070">
    <property type="entry name" value="5TM_YidC_Alb3"/>
    <property type="match status" value="1"/>
</dbReference>
<evidence type="ECO:0000256" key="8">
    <source>
        <dbReference type="ARBA" id="ARBA00022989"/>
    </source>
</evidence>
<comment type="subcellular location">
    <subcellularLocation>
        <location evidence="1">Cell inner membrane</location>
        <topology evidence="1">Multi-pass membrane protein</topology>
    </subcellularLocation>
    <subcellularLocation>
        <location evidence="13">Cell membrane</location>
        <topology evidence="13">Multi-pass membrane protein</topology>
    </subcellularLocation>
</comment>
<reference evidence="17 18" key="1">
    <citation type="submission" date="2016-10" db="EMBL/GenBank/DDBJ databases">
        <authorList>
            <person name="de Groot N.N."/>
        </authorList>
    </citation>
    <scope>NUCLEOTIDE SEQUENCE [LARGE SCALE GENOMIC DNA]</scope>
    <source>
        <strain evidence="17 18">CGMCC 1.9167</strain>
    </source>
</reference>
<comment type="similarity">
    <text evidence="2 13">Belongs to the OXA1/ALB3/YidC family. Type 1 subfamily.</text>
</comment>
<keyword evidence="5 13" id="KW-1003">Cell membrane</keyword>
<feature type="region of interest" description="Disordered" evidence="14">
    <location>
        <begin position="79"/>
        <end position="127"/>
    </location>
</feature>
<evidence type="ECO:0000256" key="5">
    <source>
        <dbReference type="ARBA" id="ARBA00022475"/>
    </source>
</evidence>
<dbReference type="NCBIfam" id="NF002353">
    <property type="entry name" value="PRK01318.1-4"/>
    <property type="match status" value="1"/>
</dbReference>
<feature type="transmembrane region" description="Helical" evidence="13">
    <location>
        <begin position="423"/>
        <end position="443"/>
    </location>
</feature>
<protein>
    <recommendedName>
        <fullName evidence="3 13">Membrane protein insertase YidC</fullName>
    </recommendedName>
    <alternativeName>
        <fullName evidence="12 13">Foldase YidC</fullName>
    </alternativeName>
    <alternativeName>
        <fullName evidence="11 13">Membrane integrase YidC</fullName>
    </alternativeName>
    <alternativeName>
        <fullName evidence="13">Membrane protein YidC</fullName>
    </alternativeName>
</protein>
<dbReference type="Pfam" id="PF02096">
    <property type="entry name" value="60KD_IMP"/>
    <property type="match status" value="1"/>
</dbReference>
<feature type="transmembrane region" description="Helical" evidence="13">
    <location>
        <begin position="486"/>
        <end position="510"/>
    </location>
</feature>
<accession>A0A1I6IG74</accession>
<dbReference type="AlphaFoldDB" id="A0A1I6IG74"/>
<dbReference type="NCBIfam" id="TIGR03592">
    <property type="entry name" value="yidC_oxa1_cterm"/>
    <property type="match status" value="1"/>
</dbReference>
<feature type="domain" description="Membrane insertase YidC/Oxa/ALB C-terminal" evidence="15">
    <location>
        <begin position="423"/>
        <end position="600"/>
    </location>
</feature>
<dbReference type="PRINTS" id="PR01900">
    <property type="entry name" value="YIDCPROTEIN"/>
</dbReference>
<feature type="domain" description="Membrane insertase YidC N-terminal" evidence="16">
    <location>
        <begin position="134"/>
        <end position="411"/>
    </location>
</feature>
<dbReference type="NCBIfam" id="TIGR03593">
    <property type="entry name" value="yidC_nterm"/>
    <property type="match status" value="1"/>
</dbReference>
<evidence type="ECO:0000256" key="7">
    <source>
        <dbReference type="ARBA" id="ARBA00022927"/>
    </source>
</evidence>
<keyword evidence="4 13" id="KW-0813">Transport</keyword>
<dbReference type="GO" id="GO:0051205">
    <property type="term" value="P:protein insertion into membrane"/>
    <property type="evidence" value="ECO:0007669"/>
    <property type="project" value="TreeGrafter"/>
</dbReference>
<dbReference type="NCBIfam" id="NF002352">
    <property type="entry name" value="PRK01318.1-3"/>
    <property type="match status" value="1"/>
</dbReference>
<evidence type="ECO:0000259" key="16">
    <source>
        <dbReference type="Pfam" id="PF14849"/>
    </source>
</evidence>
<dbReference type="EMBL" id="FOYW01000001">
    <property type="protein sequence ID" value="SFR65320.1"/>
    <property type="molecule type" value="Genomic_DNA"/>
</dbReference>
<evidence type="ECO:0000313" key="17">
    <source>
        <dbReference type="EMBL" id="SFR65320.1"/>
    </source>
</evidence>
<dbReference type="HAMAP" id="MF_01810">
    <property type="entry name" value="YidC_type1"/>
    <property type="match status" value="1"/>
</dbReference>
<evidence type="ECO:0000256" key="10">
    <source>
        <dbReference type="ARBA" id="ARBA00023186"/>
    </source>
</evidence>
<evidence type="ECO:0000256" key="9">
    <source>
        <dbReference type="ARBA" id="ARBA00023136"/>
    </source>
</evidence>
<evidence type="ECO:0000256" key="11">
    <source>
        <dbReference type="ARBA" id="ARBA00033245"/>
    </source>
</evidence>
<keyword evidence="10 13" id="KW-0143">Chaperone</keyword>
<dbReference type="InterPro" id="IPR028055">
    <property type="entry name" value="YidC/Oxa/ALB_C"/>
</dbReference>
<gene>
    <name evidence="13" type="primary">yidC</name>
    <name evidence="17" type="ORF">SAMN05216203_2205</name>
</gene>
<evidence type="ECO:0000256" key="13">
    <source>
        <dbReference type="HAMAP-Rule" id="MF_01810"/>
    </source>
</evidence>
<sequence length="612" mass="69347">MVPPVVHFWRPAVYPAVIHGEPTVTIQYPALTGLTPKPKNIKLQTKFMDIQRIVLFAGLAIVSYLMVLAWNEDYNKPQTTPVAQEETGINGSVADDDELTLPESERQADTGELSAPGDASSVPGEAIPDEDRLITVRTDVLELKIDRAGGDIVEAALLNYDRTLDSEEPLKLLQKGNKRTYFLESGMIGRDGFDRRGQGNLPRYQTDSRRFELRENQDTLDVDLTFTTDNGVNVTKRYSLSRDSYEIDVKYLIDNQSDSTWQGNFTGKIIRDETPDPTAQNSMGIKAFLGLVISTPEDPYEKYDFSDLDDTRINQPVTDGWLAFLQHYFISAWIPSRGETHQFQTTTRGSNLHVMGFVSPATTAEPGETAEAGARVYLGPKIIERLEGIAPNLDRTVDFGWLFFLSLPLFMIMDWFHGLVGNWGVAIILLTVLVKAVFFKLSATSYRSMARMRAVAPQLTRLKELYGDDRQRMSQEMMALYKKEKINPLGGCLPILVQMPVFIALYWVLFESVQLRHAPFMLWIQDLSQMDPYFILPILMGASMMLQMHLNPTPPDPMQAKIMKLMPIIFTVFFLWFPAGLVLYWLTNNILSIAQQWYITHKIEGEMAARKS</sequence>
<organism evidence="17 18">
    <name type="scientific">Marinobacter daqiaonensis</name>
    <dbReference type="NCBI Taxonomy" id="650891"/>
    <lineage>
        <taxon>Bacteria</taxon>
        <taxon>Pseudomonadati</taxon>
        <taxon>Pseudomonadota</taxon>
        <taxon>Gammaproteobacteria</taxon>
        <taxon>Pseudomonadales</taxon>
        <taxon>Marinobacteraceae</taxon>
        <taxon>Marinobacter</taxon>
    </lineage>
</organism>
<comment type="subunit">
    <text evidence="13">Interacts with the Sec translocase complex via SecD. Specifically interacts with transmembrane segments of nascent integral membrane proteins during membrane integration.</text>
</comment>
<dbReference type="Pfam" id="PF14849">
    <property type="entry name" value="YidC_periplas"/>
    <property type="match status" value="1"/>
</dbReference>
<evidence type="ECO:0000256" key="14">
    <source>
        <dbReference type="SAM" id="MobiDB-lite"/>
    </source>
</evidence>
<evidence type="ECO:0000256" key="2">
    <source>
        <dbReference type="ARBA" id="ARBA00010527"/>
    </source>
</evidence>
<keyword evidence="18" id="KW-1185">Reference proteome</keyword>
<keyword evidence="7 13" id="KW-0653">Protein transport</keyword>
<dbReference type="PRINTS" id="PR00701">
    <property type="entry name" value="60KDINNERMP"/>
</dbReference>
<dbReference type="InterPro" id="IPR028053">
    <property type="entry name" value="Membr_insert_YidC_N"/>
</dbReference>
<evidence type="ECO:0000259" key="15">
    <source>
        <dbReference type="Pfam" id="PF02096"/>
    </source>
</evidence>
<dbReference type="InterPro" id="IPR047196">
    <property type="entry name" value="YidC_ALB_C"/>
</dbReference>
<evidence type="ECO:0000256" key="1">
    <source>
        <dbReference type="ARBA" id="ARBA00004429"/>
    </source>
</evidence>
<dbReference type="STRING" id="650891.SAMN05216203_2205"/>
<evidence type="ECO:0000256" key="12">
    <source>
        <dbReference type="ARBA" id="ARBA00033342"/>
    </source>
</evidence>
<dbReference type="Gene3D" id="2.70.98.90">
    <property type="match status" value="1"/>
</dbReference>
<dbReference type="InterPro" id="IPR038221">
    <property type="entry name" value="YidC_periplasmic_sf"/>
</dbReference>
<evidence type="ECO:0000256" key="6">
    <source>
        <dbReference type="ARBA" id="ARBA00022692"/>
    </source>
</evidence>
<dbReference type="CDD" id="cd19961">
    <property type="entry name" value="EcYidC-like_peri"/>
    <property type="match status" value="1"/>
</dbReference>
<feature type="transmembrane region" description="Helical" evidence="13">
    <location>
        <begin position="530"/>
        <end position="550"/>
    </location>
</feature>
<feature type="transmembrane region" description="Helical" evidence="13">
    <location>
        <begin position="399"/>
        <end position="417"/>
    </location>
</feature>
<dbReference type="InterPro" id="IPR019998">
    <property type="entry name" value="Membr_insert_YidC"/>
</dbReference>
<evidence type="ECO:0000313" key="18">
    <source>
        <dbReference type="Proteomes" id="UP000198644"/>
    </source>
</evidence>
<evidence type="ECO:0000256" key="3">
    <source>
        <dbReference type="ARBA" id="ARBA00015325"/>
    </source>
</evidence>
<dbReference type="GO" id="GO:0005886">
    <property type="term" value="C:plasma membrane"/>
    <property type="evidence" value="ECO:0007669"/>
    <property type="project" value="UniProtKB-SubCell"/>
</dbReference>
<comment type="function">
    <text evidence="13">Required for the insertion and/or proper folding and/or complex formation of integral membrane proteins into the membrane. Involved in integration of membrane proteins that insert both dependently and independently of the Sec translocase complex, as well as at least some lipoproteins. Aids folding of multispanning membrane proteins.</text>
</comment>
<feature type="transmembrane region" description="Helical" evidence="13">
    <location>
        <begin position="562"/>
        <end position="586"/>
    </location>
</feature>
<keyword evidence="8 13" id="KW-1133">Transmembrane helix</keyword>
<name>A0A1I6IG74_9GAMM</name>
<keyword evidence="6 13" id="KW-0812">Transmembrane</keyword>
<dbReference type="InterPro" id="IPR001708">
    <property type="entry name" value="YidC/ALB3/OXA1/COX18"/>
</dbReference>
<dbReference type="Proteomes" id="UP000198644">
    <property type="component" value="Unassembled WGS sequence"/>
</dbReference>
<dbReference type="GO" id="GO:0032977">
    <property type="term" value="F:membrane insertase activity"/>
    <property type="evidence" value="ECO:0007669"/>
    <property type="project" value="InterPro"/>
</dbReference>